<dbReference type="SMART" id="SM00345">
    <property type="entry name" value="HTH_GNTR"/>
    <property type="match status" value="1"/>
</dbReference>
<dbReference type="SUPFAM" id="SSF46785">
    <property type="entry name" value="Winged helix' DNA-binding domain"/>
    <property type="match status" value="1"/>
</dbReference>
<evidence type="ECO:0000313" key="6">
    <source>
        <dbReference type="EMBL" id="GEC73806.1"/>
    </source>
</evidence>
<evidence type="ECO:0000259" key="5">
    <source>
        <dbReference type="PROSITE" id="PS50949"/>
    </source>
</evidence>
<accession>A0A4Y4B0C5</accession>
<dbReference type="STRING" id="983.SAMN05443543_10459"/>
<dbReference type="InterPro" id="IPR028082">
    <property type="entry name" value="Peripla_BP_I"/>
</dbReference>
<dbReference type="Pfam" id="PF00392">
    <property type="entry name" value="GntR"/>
    <property type="match status" value="1"/>
</dbReference>
<reference evidence="6 7" key="1">
    <citation type="submission" date="2019-06" db="EMBL/GenBank/DDBJ databases">
        <title>Whole genome shotgun sequence of Flavobacterium flevense NBRC 14960.</title>
        <authorList>
            <person name="Hosoyama A."/>
            <person name="Uohara A."/>
            <person name="Ohji S."/>
            <person name="Ichikawa N."/>
        </authorList>
    </citation>
    <scope>NUCLEOTIDE SEQUENCE [LARGE SCALE GENOMIC DNA]</scope>
    <source>
        <strain evidence="6 7">NBRC 14960</strain>
    </source>
</reference>
<dbReference type="Pfam" id="PF13377">
    <property type="entry name" value="Peripla_BP_3"/>
    <property type="match status" value="1"/>
</dbReference>
<gene>
    <name evidence="6" type="ORF">FFL01_33450</name>
</gene>
<keyword evidence="4" id="KW-0812">Transmembrane</keyword>
<feature type="transmembrane region" description="Helical" evidence="4">
    <location>
        <begin position="12"/>
        <end position="29"/>
    </location>
</feature>
<evidence type="ECO:0000256" key="2">
    <source>
        <dbReference type="ARBA" id="ARBA00023125"/>
    </source>
</evidence>
<keyword evidence="7" id="KW-1185">Reference proteome</keyword>
<dbReference type="SUPFAM" id="SSF53822">
    <property type="entry name" value="Periplasmic binding protein-like I"/>
    <property type="match status" value="1"/>
</dbReference>
<organism evidence="6 7">
    <name type="scientific">Flavobacterium flevense</name>
    <dbReference type="NCBI Taxonomy" id="983"/>
    <lineage>
        <taxon>Bacteria</taxon>
        <taxon>Pseudomonadati</taxon>
        <taxon>Bacteroidota</taxon>
        <taxon>Flavobacteriia</taxon>
        <taxon>Flavobacteriales</taxon>
        <taxon>Flavobacteriaceae</taxon>
        <taxon>Flavobacterium</taxon>
    </lineage>
</organism>
<dbReference type="AlphaFoldDB" id="A0A4Y4B0C5"/>
<dbReference type="PROSITE" id="PS50949">
    <property type="entry name" value="HTH_GNTR"/>
    <property type="match status" value="1"/>
</dbReference>
<keyword evidence="1" id="KW-0805">Transcription regulation</keyword>
<dbReference type="InterPro" id="IPR036390">
    <property type="entry name" value="WH_DNA-bd_sf"/>
</dbReference>
<name>A0A4Y4B0C5_9FLAO</name>
<dbReference type="Proteomes" id="UP000316775">
    <property type="component" value="Unassembled WGS sequence"/>
</dbReference>
<evidence type="ECO:0000256" key="3">
    <source>
        <dbReference type="ARBA" id="ARBA00023163"/>
    </source>
</evidence>
<keyword evidence="4" id="KW-1133">Transmembrane helix</keyword>
<proteinExistence type="predicted"/>
<dbReference type="Gene3D" id="1.10.10.10">
    <property type="entry name" value="Winged helix-like DNA-binding domain superfamily/Winged helix DNA-binding domain"/>
    <property type="match status" value="1"/>
</dbReference>
<dbReference type="InterPro" id="IPR036388">
    <property type="entry name" value="WH-like_DNA-bd_sf"/>
</dbReference>
<feature type="domain" description="HTH gntR-type" evidence="5">
    <location>
        <begin position="34"/>
        <end position="102"/>
    </location>
</feature>
<keyword evidence="3" id="KW-0804">Transcription</keyword>
<comment type="caution">
    <text evidence="6">The sequence shown here is derived from an EMBL/GenBank/DDBJ whole genome shotgun (WGS) entry which is preliminary data.</text>
</comment>
<dbReference type="GO" id="GO:0003700">
    <property type="term" value="F:DNA-binding transcription factor activity"/>
    <property type="evidence" value="ECO:0007669"/>
    <property type="project" value="InterPro"/>
</dbReference>
<dbReference type="EMBL" id="BJNP01000072">
    <property type="protein sequence ID" value="GEC73806.1"/>
    <property type="molecule type" value="Genomic_DNA"/>
</dbReference>
<evidence type="ECO:0000313" key="7">
    <source>
        <dbReference type="Proteomes" id="UP000316775"/>
    </source>
</evidence>
<keyword evidence="2" id="KW-0238">DNA-binding</keyword>
<sequence>MEYKTTPLHTSYLLYLYPYIFIMKIIAINKRQNLPKYKQIILSIEISIAEKRLKRGDKLPSVNKVSLEFGISRDTVLLAYDELKKRGIIYAILGKGYYVKSEDFSFEQRIFLLFDELNAFKEDLYNSFLDTINRNAQIDIFFHYFNPEVFKKLIHDNNGNYSKYIIMPTNLVHAASIIKTLPPEDVLILDQTNAELKNYPSVHQNHAKDTFNALESGKNKIKKYKKLILIFSSYKQPIGMREGFTAFCQKHQFHYDISSDFENHEIQTGDLYIIPDDRHLVNVIEQSKRQKLVIGKDFGIISYNDTPLKKVVSEGITTISTDFKEMGRTLAELIINQRKEQIENKSSLIVRGSL</sequence>
<dbReference type="PANTHER" id="PTHR38445">
    <property type="entry name" value="HTH-TYPE TRANSCRIPTIONAL REPRESSOR YTRA"/>
    <property type="match status" value="1"/>
</dbReference>
<keyword evidence="4" id="KW-0472">Membrane</keyword>
<dbReference type="CDD" id="cd07377">
    <property type="entry name" value="WHTH_GntR"/>
    <property type="match status" value="1"/>
</dbReference>
<dbReference type="InterPro" id="IPR046335">
    <property type="entry name" value="LacI/GalR-like_sensor"/>
</dbReference>
<dbReference type="GO" id="GO:0003677">
    <property type="term" value="F:DNA binding"/>
    <property type="evidence" value="ECO:0007669"/>
    <property type="project" value="UniProtKB-KW"/>
</dbReference>
<protein>
    <submittedName>
        <fullName evidence="6">Transcriptional regulator</fullName>
    </submittedName>
</protein>
<dbReference type="Gene3D" id="3.40.50.2300">
    <property type="match status" value="2"/>
</dbReference>
<evidence type="ECO:0000256" key="1">
    <source>
        <dbReference type="ARBA" id="ARBA00023015"/>
    </source>
</evidence>
<dbReference type="PANTHER" id="PTHR38445:SF10">
    <property type="entry name" value="GNTR-FAMILY TRANSCRIPTIONAL REGULATOR"/>
    <property type="match status" value="1"/>
</dbReference>
<dbReference type="InterPro" id="IPR000524">
    <property type="entry name" value="Tscrpt_reg_HTH_GntR"/>
</dbReference>
<evidence type="ECO:0000256" key="4">
    <source>
        <dbReference type="SAM" id="Phobius"/>
    </source>
</evidence>